<proteinExistence type="inferred from homology"/>
<dbReference type="EMBL" id="KZ365726">
    <property type="protein sequence ID" value="PIO57396.1"/>
    <property type="molecule type" value="Genomic_DNA"/>
</dbReference>
<dbReference type="PANTHER" id="PTHR48043:SF62">
    <property type="entry name" value="GLUCURONOSYLTRANSFERASE"/>
    <property type="match status" value="1"/>
</dbReference>
<gene>
    <name evidence="7" type="ORF">TELCIR_21195</name>
</gene>
<keyword evidence="5" id="KW-0732">Signal</keyword>
<accession>A0A2G9THF4</accession>
<feature type="non-terminal residue" evidence="7">
    <location>
        <position position="124"/>
    </location>
</feature>
<dbReference type="InterPro" id="IPR050271">
    <property type="entry name" value="UDP-glycosyltransferase"/>
</dbReference>
<evidence type="ECO:0000313" key="7">
    <source>
        <dbReference type="EMBL" id="PIO57396.1"/>
    </source>
</evidence>
<dbReference type="Proteomes" id="UP000230423">
    <property type="component" value="Unassembled WGS sequence"/>
</dbReference>
<dbReference type="OrthoDB" id="5835829at2759"/>
<dbReference type="GO" id="GO:0015020">
    <property type="term" value="F:glucuronosyltransferase activity"/>
    <property type="evidence" value="ECO:0007669"/>
    <property type="project" value="UniProtKB-EC"/>
</dbReference>
<sequence>FFEYQRAASATFTDMPLDLLGPLPRTNDLVDYGAYCSTAKPLTGKLLEFVSDPKSKGTIIIAFGTVINWERAPKEKFEAVLDTMNSLTDYRIVWAYNGRAIKTKPHIYVSEWVPQVDVLFDNRT</sequence>
<comment type="catalytic activity">
    <reaction evidence="6">
        <text>glucuronate acceptor + UDP-alpha-D-glucuronate = acceptor beta-D-glucuronoside + UDP + H(+)</text>
        <dbReference type="Rhea" id="RHEA:21032"/>
        <dbReference type="ChEBI" id="CHEBI:15378"/>
        <dbReference type="ChEBI" id="CHEBI:58052"/>
        <dbReference type="ChEBI" id="CHEBI:58223"/>
        <dbReference type="ChEBI" id="CHEBI:132367"/>
        <dbReference type="ChEBI" id="CHEBI:132368"/>
        <dbReference type="EC" id="2.4.1.17"/>
    </reaction>
</comment>
<dbReference type="Pfam" id="PF00201">
    <property type="entry name" value="UDPGT"/>
    <property type="match status" value="1"/>
</dbReference>
<keyword evidence="8" id="KW-1185">Reference proteome</keyword>
<dbReference type="InterPro" id="IPR002213">
    <property type="entry name" value="UDP_glucos_trans"/>
</dbReference>
<evidence type="ECO:0000256" key="3">
    <source>
        <dbReference type="ARBA" id="ARBA00022676"/>
    </source>
</evidence>
<reference evidence="7 8" key="1">
    <citation type="submission" date="2015-09" db="EMBL/GenBank/DDBJ databases">
        <title>Draft genome of the parasitic nematode Teladorsagia circumcincta isolate WARC Sus (inbred).</title>
        <authorList>
            <person name="Mitreva M."/>
        </authorList>
    </citation>
    <scope>NUCLEOTIDE SEQUENCE [LARGE SCALE GENOMIC DNA]</scope>
    <source>
        <strain evidence="7 8">S</strain>
    </source>
</reference>
<feature type="non-terminal residue" evidence="7">
    <location>
        <position position="1"/>
    </location>
</feature>
<evidence type="ECO:0000256" key="6">
    <source>
        <dbReference type="ARBA" id="ARBA00047475"/>
    </source>
</evidence>
<evidence type="ECO:0000256" key="5">
    <source>
        <dbReference type="ARBA" id="ARBA00022729"/>
    </source>
</evidence>
<name>A0A2G9THF4_TELCI</name>
<dbReference type="PANTHER" id="PTHR48043">
    <property type="entry name" value="EG:EG0003.4 PROTEIN-RELATED"/>
    <property type="match status" value="1"/>
</dbReference>
<dbReference type="EC" id="2.4.1.17" evidence="2"/>
<organism evidence="7 8">
    <name type="scientific">Teladorsagia circumcincta</name>
    <name type="common">Brown stomach worm</name>
    <name type="synonym">Ostertagia circumcincta</name>
    <dbReference type="NCBI Taxonomy" id="45464"/>
    <lineage>
        <taxon>Eukaryota</taxon>
        <taxon>Metazoa</taxon>
        <taxon>Ecdysozoa</taxon>
        <taxon>Nematoda</taxon>
        <taxon>Chromadorea</taxon>
        <taxon>Rhabditida</taxon>
        <taxon>Rhabditina</taxon>
        <taxon>Rhabditomorpha</taxon>
        <taxon>Strongyloidea</taxon>
        <taxon>Trichostrongylidae</taxon>
        <taxon>Teladorsagia</taxon>
    </lineage>
</organism>
<dbReference type="SUPFAM" id="SSF53756">
    <property type="entry name" value="UDP-Glycosyltransferase/glycogen phosphorylase"/>
    <property type="match status" value="1"/>
</dbReference>
<keyword evidence="4" id="KW-0808">Transferase</keyword>
<dbReference type="AlphaFoldDB" id="A0A2G9THF4"/>
<comment type="similarity">
    <text evidence="1">Belongs to the UDP-glycosyltransferase family.</text>
</comment>
<keyword evidence="3" id="KW-0328">Glycosyltransferase</keyword>
<dbReference type="Gene3D" id="3.40.50.2000">
    <property type="entry name" value="Glycogen Phosphorylase B"/>
    <property type="match status" value="1"/>
</dbReference>
<evidence type="ECO:0000313" key="8">
    <source>
        <dbReference type="Proteomes" id="UP000230423"/>
    </source>
</evidence>
<protein>
    <recommendedName>
        <fullName evidence="2">glucuronosyltransferase</fullName>
        <ecNumber evidence="2">2.4.1.17</ecNumber>
    </recommendedName>
</protein>
<evidence type="ECO:0000256" key="4">
    <source>
        <dbReference type="ARBA" id="ARBA00022679"/>
    </source>
</evidence>
<evidence type="ECO:0000256" key="2">
    <source>
        <dbReference type="ARBA" id="ARBA00012544"/>
    </source>
</evidence>
<evidence type="ECO:0000256" key="1">
    <source>
        <dbReference type="ARBA" id="ARBA00009995"/>
    </source>
</evidence>